<keyword evidence="6 7" id="KW-0472">Membrane</keyword>
<dbReference type="Pfam" id="PF08627">
    <property type="entry name" value="CRT-like"/>
    <property type="match status" value="1"/>
</dbReference>
<evidence type="ECO:0000256" key="6">
    <source>
        <dbReference type="ARBA" id="ARBA00023136"/>
    </source>
</evidence>
<keyword evidence="4 7" id="KW-0812">Transmembrane</keyword>
<feature type="transmembrane region" description="Helical" evidence="7">
    <location>
        <begin position="317"/>
        <end position="338"/>
    </location>
</feature>
<keyword evidence="5 7" id="KW-1133">Transmembrane helix</keyword>
<dbReference type="EMBL" id="JABFUD020000025">
    <property type="protein sequence ID" value="KAI5059509.1"/>
    <property type="molecule type" value="Genomic_DNA"/>
</dbReference>
<evidence type="ECO:0000256" key="2">
    <source>
        <dbReference type="ARBA" id="ARBA00006690"/>
    </source>
</evidence>
<feature type="transmembrane region" description="Helical" evidence="7">
    <location>
        <begin position="246"/>
        <end position="266"/>
    </location>
</feature>
<feature type="transmembrane region" description="Helical" evidence="7">
    <location>
        <begin position="431"/>
        <end position="452"/>
    </location>
</feature>
<evidence type="ECO:0000256" key="5">
    <source>
        <dbReference type="ARBA" id="ARBA00022989"/>
    </source>
</evidence>
<evidence type="ECO:0000313" key="8">
    <source>
        <dbReference type="EMBL" id="KAI5059509.1"/>
    </source>
</evidence>
<feature type="transmembrane region" description="Helical" evidence="7">
    <location>
        <begin position="402"/>
        <end position="425"/>
    </location>
</feature>
<dbReference type="InterPro" id="IPR013936">
    <property type="entry name" value="CRT-like"/>
</dbReference>
<comment type="caution">
    <text evidence="8">The sequence shown here is derived from an EMBL/GenBank/DDBJ whole genome shotgun (WGS) entry which is preliminary data.</text>
</comment>
<sequence>MSPIVSKPLHSPLADSIESRMRMHAHSSHFQFVDISSRPLKLQSSAFVRAASFLHANRLTFRQRATLHHVLAMQNLPLLRSGWQPFTEKRNTFLASASSVSYSDNVEEGLLTLGGFCMSRREMQIASGAASTIIFAVANKVLYKMALVPLKEYPFFLALINTFGYVLVYFSILYMRHQAGIVTVEMLELPKLPFALAGALEALGLAAGMAAAANLPGTSISILLQTFLVWQLGLSLVFLKKRFSFGQVAACGLVLLGVAIALFGSGNGSGLAGNRTDLFWPFVMIVSCAFQASSTIVKEFVFQNASKHLKGGSVDIFVVNSYGSAFQSIFVLLMLPFLSQLRGIPFSQLQSYMKNGAGCLFNVGSMSTECSGATLLTLSYVVVNLAFNISLLSLLKMSSAVVSSLCSTLAVPIAIYIFTLPLPFIGVTASVHPQFVIGVMVLLSGLALYNFCGCYQKNGKHV</sequence>
<evidence type="ECO:0000256" key="3">
    <source>
        <dbReference type="ARBA" id="ARBA00022448"/>
    </source>
</evidence>
<feature type="transmembrane region" description="Helical" evidence="7">
    <location>
        <begin position="219"/>
        <end position="239"/>
    </location>
</feature>
<feature type="transmembrane region" description="Helical" evidence="7">
    <location>
        <begin position="278"/>
        <end position="297"/>
    </location>
</feature>
<name>A0A9D4U104_ADICA</name>
<gene>
    <name evidence="8" type="ORF">GOP47_0025828</name>
</gene>
<feature type="transmembrane region" description="Helical" evidence="7">
    <location>
        <begin position="194"/>
        <end position="213"/>
    </location>
</feature>
<comment type="similarity">
    <text evidence="2">Belongs to the CRT-like transporter family.</text>
</comment>
<feature type="transmembrane region" description="Helical" evidence="7">
    <location>
        <begin position="375"/>
        <end position="395"/>
    </location>
</feature>
<keyword evidence="9" id="KW-1185">Reference proteome</keyword>
<comment type="subcellular location">
    <subcellularLocation>
        <location evidence="1">Membrane</location>
        <topology evidence="1">Multi-pass membrane protein</topology>
    </subcellularLocation>
</comment>
<proteinExistence type="inferred from homology"/>
<dbReference type="GO" id="GO:0016020">
    <property type="term" value="C:membrane"/>
    <property type="evidence" value="ECO:0007669"/>
    <property type="project" value="UniProtKB-SubCell"/>
</dbReference>
<feature type="transmembrane region" description="Helical" evidence="7">
    <location>
        <begin position="155"/>
        <end position="174"/>
    </location>
</feature>
<dbReference type="PANTHER" id="PTHR31326:SF1">
    <property type="entry name" value="PROTEIN CLT2, CHLOROPLASTIC"/>
    <property type="match status" value="1"/>
</dbReference>
<keyword evidence="3" id="KW-0813">Transport</keyword>
<dbReference type="Proteomes" id="UP000886520">
    <property type="component" value="Chromosome 25"/>
</dbReference>
<dbReference type="PANTHER" id="PTHR31326">
    <property type="entry name" value="PROTEIN CLT2, CHLOROPLASTIC"/>
    <property type="match status" value="1"/>
</dbReference>
<evidence type="ECO:0000256" key="7">
    <source>
        <dbReference type="SAM" id="Phobius"/>
    </source>
</evidence>
<evidence type="ECO:0000256" key="4">
    <source>
        <dbReference type="ARBA" id="ARBA00022692"/>
    </source>
</evidence>
<dbReference type="AlphaFoldDB" id="A0A9D4U104"/>
<evidence type="ECO:0000256" key="1">
    <source>
        <dbReference type="ARBA" id="ARBA00004141"/>
    </source>
</evidence>
<dbReference type="OrthoDB" id="416555at2759"/>
<protein>
    <submittedName>
        <fullName evidence="8">Uncharacterized protein</fullName>
    </submittedName>
</protein>
<reference evidence="8" key="1">
    <citation type="submission" date="2021-01" db="EMBL/GenBank/DDBJ databases">
        <title>Adiantum capillus-veneris genome.</title>
        <authorList>
            <person name="Fang Y."/>
            <person name="Liao Q."/>
        </authorList>
    </citation>
    <scope>NUCLEOTIDE SEQUENCE</scope>
    <source>
        <strain evidence="8">H3</strain>
        <tissue evidence="8">Leaf</tissue>
    </source>
</reference>
<organism evidence="8 9">
    <name type="scientific">Adiantum capillus-veneris</name>
    <name type="common">Maidenhair fern</name>
    <dbReference type="NCBI Taxonomy" id="13818"/>
    <lineage>
        <taxon>Eukaryota</taxon>
        <taxon>Viridiplantae</taxon>
        <taxon>Streptophyta</taxon>
        <taxon>Embryophyta</taxon>
        <taxon>Tracheophyta</taxon>
        <taxon>Polypodiopsida</taxon>
        <taxon>Polypodiidae</taxon>
        <taxon>Polypodiales</taxon>
        <taxon>Pteridineae</taxon>
        <taxon>Pteridaceae</taxon>
        <taxon>Vittarioideae</taxon>
        <taxon>Adiantum</taxon>
    </lineage>
</organism>
<accession>A0A9D4U104</accession>
<evidence type="ECO:0000313" key="9">
    <source>
        <dbReference type="Proteomes" id="UP000886520"/>
    </source>
</evidence>